<protein>
    <submittedName>
        <fullName evidence="1">Uncharacterized protein</fullName>
    </submittedName>
</protein>
<sequence>MFKLLIPSPEKMKNSCHQDCVSLKPHVENEDYYKSYLIIQIQQSNLKGWNFPYWVLLSEVISLKANFATESCQDQLFQQTQKAFELFANKAFCRDLHAK</sequence>
<name>A0ABU6Z5U3_9FABA</name>
<keyword evidence="2" id="KW-1185">Reference proteome</keyword>
<evidence type="ECO:0000313" key="1">
    <source>
        <dbReference type="EMBL" id="MED6217909.1"/>
    </source>
</evidence>
<accession>A0ABU6Z5U3</accession>
<comment type="caution">
    <text evidence="1">The sequence shown here is derived from an EMBL/GenBank/DDBJ whole genome shotgun (WGS) entry which is preliminary data.</text>
</comment>
<proteinExistence type="predicted"/>
<dbReference type="EMBL" id="JASCZI010271934">
    <property type="protein sequence ID" value="MED6217909.1"/>
    <property type="molecule type" value="Genomic_DNA"/>
</dbReference>
<dbReference type="Proteomes" id="UP001341840">
    <property type="component" value="Unassembled WGS sequence"/>
</dbReference>
<gene>
    <name evidence="1" type="ORF">PIB30_022049</name>
</gene>
<evidence type="ECO:0000313" key="2">
    <source>
        <dbReference type="Proteomes" id="UP001341840"/>
    </source>
</evidence>
<organism evidence="1 2">
    <name type="scientific">Stylosanthes scabra</name>
    <dbReference type="NCBI Taxonomy" id="79078"/>
    <lineage>
        <taxon>Eukaryota</taxon>
        <taxon>Viridiplantae</taxon>
        <taxon>Streptophyta</taxon>
        <taxon>Embryophyta</taxon>
        <taxon>Tracheophyta</taxon>
        <taxon>Spermatophyta</taxon>
        <taxon>Magnoliopsida</taxon>
        <taxon>eudicotyledons</taxon>
        <taxon>Gunneridae</taxon>
        <taxon>Pentapetalae</taxon>
        <taxon>rosids</taxon>
        <taxon>fabids</taxon>
        <taxon>Fabales</taxon>
        <taxon>Fabaceae</taxon>
        <taxon>Papilionoideae</taxon>
        <taxon>50 kb inversion clade</taxon>
        <taxon>dalbergioids sensu lato</taxon>
        <taxon>Dalbergieae</taxon>
        <taxon>Pterocarpus clade</taxon>
        <taxon>Stylosanthes</taxon>
    </lineage>
</organism>
<reference evidence="1 2" key="1">
    <citation type="journal article" date="2023" name="Plants (Basel)">
        <title>Bridging the Gap: Combining Genomics and Transcriptomics Approaches to Understand Stylosanthes scabra, an Orphan Legume from the Brazilian Caatinga.</title>
        <authorList>
            <person name="Ferreira-Neto J.R.C."/>
            <person name="da Silva M.D."/>
            <person name="Binneck E."/>
            <person name="de Melo N.F."/>
            <person name="da Silva R.H."/>
            <person name="de Melo A.L.T.M."/>
            <person name="Pandolfi V."/>
            <person name="Bustamante F.O."/>
            <person name="Brasileiro-Vidal A.C."/>
            <person name="Benko-Iseppon A.M."/>
        </authorList>
    </citation>
    <scope>NUCLEOTIDE SEQUENCE [LARGE SCALE GENOMIC DNA]</scope>
    <source>
        <tissue evidence="1">Leaves</tissue>
    </source>
</reference>